<protein>
    <recommendedName>
        <fullName evidence="1">Endonuclease/exonuclease/phosphatase domain-containing protein</fullName>
    </recommendedName>
</protein>
<dbReference type="EMBL" id="DS892074">
    <property type="protein sequence ID" value="EEC15692.1"/>
    <property type="molecule type" value="Genomic_DNA"/>
</dbReference>
<dbReference type="VEuPathDB" id="VectorBase:ISCW013480"/>
<evidence type="ECO:0000313" key="4">
    <source>
        <dbReference type="Proteomes" id="UP000001555"/>
    </source>
</evidence>
<dbReference type="GO" id="GO:0003824">
    <property type="term" value="F:catalytic activity"/>
    <property type="evidence" value="ECO:0007669"/>
    <property type="project" value="InterPro"/>
</dbReference>
<dbReference type="VEuPathDB" id="VectorBase:ISCI013480"/>
<keyword evidence="4" id="KW-1185">Reference proteome</keyword>
<dbReference type="InterPro" id="IPR005135">
    <property type="entry name" value="Endo/exonuclease/phosphatase"/>
</dbReference>
<dbReference type="InterPro" id="IPR036691">
    <property type="entry name" value="Endo/exonu/phosph_ase_sf"/>
</dbReference>
<dbReference type="HOGENOM" id="CLU_1770135_0_0_1"/>
<dbReference type="EnsemblMetazoa" id="ISCW013480-RA">
    <property type="protein sequence ID" value="ISCW013480-PA"/>
    <property type="gene ID" value="ISCW013480"/>
</dbReference>
<dbReference type="AlphaFoldDB" id="B7QA20"/>
<dbReference type="Proteomes" id="UP000001555">
    <property type="component" value="Unassembled WGS sequence"/>
</dbReference>
<proteinExistence type="predicted"/>
<evidence type="ECO:0000313" key="3">
    <source>
        <dbReference type="EnsemblMetazoa" id="ISCW013480-PA"/>
    </source>
</evidence>
<evidence type="ECO:0000259" key="1">
    <source>
        <dbReference type="Pfam" id="PF14529"/>
    </source>
</evidence>
<name>B7QA20_IXOSC</name>
<dbReference type="Pfam" id="PF14529">
    <property type="entry name" value="Exo_endo_phos_2"/>
    <property type="match status" value="1"/>
</dbReference>
<reference evidence="3" key="2">
    <citation type="submission" date="2020-05" db="UniProtKB">
        <authorList>
            <consortium name="EnsemblMetazoa"/>
        </authorList>
    </citation>
    <scope>IDENTIFICATION</scope>
    <source>
        <strain evidence="3">wikel</strain>
    </source>
</reference>
<dbReference type="Gene3D" id="3.60.10.10">
    <property type="entry name" value="Endonuclease/exonuclease/phosphatase"/>
    <property type="match status" value="1"/>
</dbReference>
<organism>
    <name type="scientific">Ixodes scapularis</name>
    <name type="common">Black-legged tick</name>
    <name type="synonym">Deer tick</name>
    <dbReference type="NCBI Taxonomy" id="6945"/>
    <lineage>
        <taxon>Eukaryota</taxon>
        <taxon>Metazoa</taxon>
        <taxon>Ecdysozoa</taxon>
        <taxon>Arthropoda</taxon>
        <taxon>Chelicerata</taxon>
        <taxon>Arachnida</taxon>
        <taxon>Acari</taxon>
        <taxon>Parasitiformes</taxon>
        <taxon>Ixodida</taxon>
        <taxon>Ixodoidea</taxon>
        <taxon>Ixodidae</taxon>
        <taxon>Ixodinae</taxon>
        <taxon>Ixodes</taxon>
    </lineage>
</organism>
<feature type="domain" description="Endonuclease/exonuclease/phosphatase" evidence="1">
    <location>
        <begin position="2"/>
        <end position="106"/>
    </location>
</feature>
<gene>
    <name evidence="2" type="ORF">IscW_ISCW013480</name>
</gene>
<dbReference type="SUPFAM" id="SSF56219">
    <property type="entry name" value="DNase I-like"/>
    <property type="match status" value="1"/>
</dbReference>
<evidence type="ECO:0000313" key="2">
    <source>
        <dbReference type="EMBL" id="EEC15692.1"/>
    </source>
</evidence>
<sequence>MYRNPKTKLKKMFHGTLEIASDCTLVIGGDFNVPHNDMGHRRASIKGRDLLQGATEADLGFITDPRNSTLAGNSVFRGTTPDLVYWNMEDTEWKNTGQDLGSDHCVLELTIPLRGTMKAPRKYHYTYWDAFTRMEPTGEIADLDEWV</sequence>
<dbReference type="PaxDb" id="6945-B7QA20"/>
<dbReference type="InParanoid" id="B7QA20"/>
<reference evidence="2 4" key="1">
    <citation type="submission" date="2008-03" db="EMBL/GenBank/DDBJ databases">
        <title>Annotation of Ixodes scapularis.</title>
        <authorList>
            <consortium name="Ixodes scapularis Genome Project Consortium"/>
            <person name="Caler E."/>
            <person name="Hannick L.I."/>
            <person name="Bidwell S."/>
            <person name="Joardar V."/>
            <person name="Thiagarajan M."/>
            <person name="Amedeo P."/>
            <person name="Galinsky K.J."/>
            <person name="Schobel S."/>
            <person name="Inman J."/>
            <person name="Hostetler J."/>
            <person name="Miller J."/>
            <person name="Hammond M."/>
            <person name="Megy K."/>
            <person name="Lawson D."/>
            <person name="Kodira C."/>
            <person name="Sutton G."/>
            <person name="Meyer J."/>
            <person name="Hill C.A."/>
            <person name="Birren B."/>
            <person name="Nene V."/>
            <person name="Collins F."/>
            <person name="Alarcon-Chaidez F."/>
            <person name="Wikel S."/>
            <person name="Strausberg R."/>
        </authorList>
    </citation>
    <scope>NUCLEOTIDE SEQUENCE [LARGE SCALE GENOMIC DNA]</scope>
    <source>
        <strain evidence="4">Wikel</strain>
        <strain evidence="2">Wikel colony</strain>
    </source>
</reference>
<accession>B7QA20</accession>
<dbReference type="EMBL" id="ABJB011042077">
    <property type="status" value="NOT_ANNOTATED_CDS"/>
    <property type="molecule type" value="Genomic_DNA"/>
</dbReference>